<dbReference type="InterPro" id="IPR014716">
    <property type="entry name" value="Fibrinogen_a/b/g_C_1"/>
</dbReference>
<protein>
    <recommendedName>
        <fullName evidence="2">Fibrinogen C-terminal domain-containing protein</fullName>
    </recommendedName>
</protein>
<organism evidence="3 4">
    <name type="scientific">Littorina saxatilis</name>
    <dbReference type="NCBI Taxonomy" id="31220"/>
    <lineage>
        <taxon>Eukaryota</taxon>
        <taxon>Metazoa</taxon>
        <taxon>Spiralia</taxon>
        <taxon>Lophotrochozoa</taxon>
        <taxon>Mollusca</taxon>
        <taxon>Gastropoda</taxon>
        <taxon>Caenogastropoda</taxon>
        <taxon>Littorinimorpha</taxon>
        <taxon>Littorinoidea</taxon>
        <taxon>Littorinidae</taxon>
        <taxon>Littorina</taxon>
    </lineage>
</organism>
<feature type="domain" description="Fibrinogen C-terminal" evidence="2">
    <location>
        <begin position="158"/>
        <end position="337"/>
    </location>
</feature>
<accession>A0AAN9AYE1</accession>
<dbReference type="SUPFAM" id="SSF56496">
    <property type="entry name" value="Fibrinogen C-terminal domain-like"/>
    <property type="match status" value="1"/>
</dbReference>
<proteinExistence type="predicted"/>
<dbReference type="PROSITE" id="PS00022">
    <property type="entry name" value="EGF_1"/>
    <property type="match status" value="1"/>
</dbReference>
<dbReference type="Pfam" id="PF00147">
    <property type="entry name" value="Fibrinogen_C"/>
    <property type="match status" value="1"/>
</dbReference>
<dbReference type="InterPro" id="IPR050373">
    <property type="entry name" value="Fibrinogen_C-term_domain"/>
</dbReference>
<dbReference type="PANTHER" id="PTHR19143">
    <property type="entry name" value="FIBRINOGEN/TENASCIN/ANGIOPOEITIN"/>
    <property type="match status" value="1"/>
</dbReference>
<keyword evidence="1" id="KW-0732">Signal</keyword>
<reference evidence="3 4" key="1">
    <citation type="submission" date="2024-02" db="EMBL/GenBank/DDBJ databases">
        <title>Chromosome-scale genome assembly of the rough periwinkle Littorina saxatilis.</title>
        <authorList>
            <person name="De Jode A."/>
            <person name="Faria R."/>
            <person name="Formenti G."/>
            <person name="Sims Y."/>
            <person name="Smith T.P."/>
            <person name="Tracey A."/>
            <person name="Wood J.M.D."/>
            <person name="Zagrodzka Z.B."/>
            <person name="Johannesson K."/>
            <person name="Butlin R.K."/>
            <person name="Leder E.H."/>
        </authorList>
    </citation>
    <scope>NUCLEOTIDE SEQUENCE [LARGE SCALE GENOMIC DNA]</scope>
    <source>
        <strain evidence="3">Snail1</strain>
        <tissue evidence="3">Muscle</tissue>
    </source>
</reference>
<evidence type="ECO:0000313" key="4">
    <source>
        <dbReference type="Proteomes" id="UP001374579"/>
    </source>
</evidence>
<dbReference type="InterPro" id="IPR002181">
    <property type="entry name" value="Fibrinogen_a/b/g_C_dom"/>
</dbReference>
<evidence type="ECO:0000256" key="1">
    <source>
        <dbReference type="SAM" id="SignalP"/>
    </source>
</evidence>
<feature type="signal peptide" evidence="1">
    <location>
        <begin position="1"/>
        <end position="23"/>
    </location>
</feature>
<dbReference type="Gene3D" id="3.90.215.10">
    <property type="entry name" value="Gamma Fibrinogen, chain A, domain 1"/>
    <property type="match status" value="1"/>
</dbReference>
<evidence type="ECO:0000259" key="2">
    <source>
        <dbReference type="PROSITE" id="PS51406"/>
    </source>
</evidence>
<keyword evidence="4" id="KW-1185">Reference proteome</keyword>
<dbReference type="Proteomes" id="UP001374579">
    <property type="component" value="Unassembled WGS sequence"/>
</dbReference>
<dbReference type="SMART" id="SM00186">
    <property type="entry name" value="FBG"/>
    <property type="match status" value="1"/>
</dbReference>
<dbReference type="InterPro" id="IPR000742">
    <property type="entry name" value="EGF"/>
</dbReference>
<dbReference type="PROSITE" id="PS51406">
    <property type="entry name" value="FIBRINOGEN_C_2"/>
    <property type="match status" value="1"/>
</dbReference>
<feature type="chain" id="PRO_5042916861" description="Fibrinogen C-terminal domain-containing protein" evidence="1">
    <location>
        <begin position="24"/>
        <end position="374"/>
    </location>
</feature>
<comment type="caution">
    <text evidence="3">The sequence shown here is derived from an EMBL/GenBank/DDBJ whole genome shotgun (WGS) entry which is preliminary data.</text>
</comment>
<dbReference type="AlphaFoldDB" id="A0AAN9AYE1"/>
<evidence type="ECO:0000313" key="3">
    <source>
        <dbReference type="EMBL" id="KAK7095309.1"/>
    </source>
</evidence>
<name>A0AAN9AYE1_9CAEN</name>
<dbReference type="EMBL" id="JBAMIC010000018">
    <property type="protein sequence ID" value="KAK7095309.1"/>
    <property type="molecule type" value="Genomic_DNA"/>
</dbReference>
<dbReference type="InterPro" id="IPR036056">
    <property type="entry name" value="Fibrinogen-like_C"/>
</dbReference>
<gene>
    <name evidence="3" type="ORF">V1264_006736</name>
</gene>
<sequence length="374" mass="40813">MHRFHQHLLTISTFVFQTLFSASQPILIDEKYARCSKGSVFMGDHLETSQARSPLACFARCSLTAGCVAVSVCPREEPGPYGHPRKAANCTLFSGVESVECNGMIAADSTRCFSARKDQQELDTTTEAEVQTTTELTCQNGGHVSGSECWCPPQYGGSNCERLVRDCSEPYNRGFGSPGNDGVYNIQPLDAPNPFQVLCELQWGGSTIPFLRSSMPMPNSWSAFKNGFGDDLTTTPSSQNFFAGMENLHYLTSQANYNMQFVFSGARWCGFYFDNFRVANENSSYSISYSVSFPGGGDVVAEDGFHNTTAPLKFSTSDRNNGCTVASASAGWYDVDCKGFSPFADVIQWPTDGGVHTFTGVKFALGRIGDFFEG</sequence>